<dbReference type="GO" id="GO:0043709">
    <property type="term" value="P:cell adhesion involved in single-species biofilm formation"/>
    <property type="evidence" value="ECO:0007669"/>
    <property type="project" value="TreeGrafter"/>
</dbReference>
<evidence type="ECO:0000256" key="3">
    <source>
        <dbReference type="ARBA" id="ARBA00022729"/>
    </source>
</evidence>
<evidence type="ECO:0000256" key="4">
    <source>
        <dbReference type="ARBA" id="ARBA00023263"/>
    </source>
</evidence>
<gene>
    <name evidence="7" type="ORF">BJB45_07700</name>
</gene>
<dbReference type="PANTHER" id="PTHR33420">
    <property type="entry name" value="FIMBRIAL SUBUNIT ELFA-RELATED"/>
    <property type="match status" value="1"/>
</dbReference>
<keyword evidence="3 5" id="KW-0732">Signal</keyword>
<feature type="signal peptide" evidence="5">
    <location>
        <begin position="1"/>
        <end position="22"/>
    </location>
</feature>
<accession>W1N2G8</accession>
<evidence type="ECO:0000313" key="7">
    <source>
        <dbReference type="EMBL" id="ERL49346.1"/>
    </source>
</evidence>
<dbReference type="Gene3D" id="2.60.40.1090">
    <property type="entry name" value="Fimbrial-type adhesion domain"/>
    <property type="match status" value="1"/>
</dbReference>
<reference evidence="7 8" key="1">
    <citation type="submission" date="2013-08" db="EMBL/GenBank/DDBJ databases">
        <title>draft genome of Halomonas huanghegensis, strain BJGMM-B45T.</title>
        <authorList>
            <person name="Miao C."/>
            <person name="Wan Y."/>
            <person name="Jin W."/>
        </authorList>
    </citation>
    <scope>NUCLEOTIDE SEQUENCE [LARGE SCALE GENOMIC DNA]</scope>
    <source>
        <strain evidence="7 8">BJGMM-B45</strain>
    </source>
</reference>
<feature type="domain" description="Fimbrial-type adhesion" evidence="6">
    <location>
        <begin position="28"/>
        <end position="173"/>
    </location>
</feature>
<dbReference type="Pfam" id="PF00419">
    <property type="entry name" value="Fimbrial"/>
    <property type="match status" value="1"/>
</dbReference>
<dbReference type="InterPro" id="IPR036937">
    <property type="entry name" value="Adhesion_dom_fimbrial_sf"/>
</dbReference>
<dbReference type="GO" id="GO:0009289">
    <property type="term" value="C:pilus"/>
    <property type="evidence" value="ECO:0007669"/>
    <property type="project" value="UniProtKB-SubCell"/>
</dbReference>
<dbReference type="OrthoDB" id="6494728at2"/>
<dbReference type="InterPro" id="IPR050263">
    <property type="entry name" value="Bact_Fimbrial_Adh_Pro"/>
</dbReference>
<dbReference type="EMBL" id="AVBC01000055">
    <property type="protein sequence ID" value="ERL49346.1"/>
    <property type="molecule type" value="Genomic_DNA"/>
</dbReference>
<keyword evidence="8" id="KW-1185">Reference proteome</keyword>
<dbReference type="STRING" id="1178482.AR456_08995"/>
<proteinExistence type="inferred from homology"/>
<sequence>MKTSIKLVMASCCALLSGSALAADGTIDITGRVTDSSCTIAVDGGSASSSVVLPTISSTSLATDGAVAGATPFTFNLSGCPTTGSARAYFESTNVDMGTGYLVNNAASPAENVQVQIANANGTSIDLRDNTNNPYVTFDSGSANITYNAQYVAVGGGATAGDVDTQLVYTMEYP</sequence>
<dbReference type="InterPro" id="IPR000259">
    <property type="entry name" value="Adhesion_dom_fimbrial"/>
</dbReference>
<name>W1N2G8_9GAMM</name>
<protein>
    <recommendedName>
        <fullName evidence="6">Fimbrial-type adhesion domain-containing protein</fullName>
    </recommendedName>
</protein>
<dbReference type="AlphaFoldDB" id="W1N2G8"/>
<evidence type="ECO:0000256" key="2">
    <source>
        <dbReference type="ARBA" id="ARBA00006671"/>
    </source>
</evidence>
<comment type="subcellular location">
    <subcellularLocation>
        <location evidence="1">Fimbrium</location>
    </subcellularLocation>
</comment>
<dbReference type="SUPFAM" id="SSF49401">
    <property type="entry name" value="Bacterial adhesins"/>
    <property type="match status" value="1"/>
</dbReference>
<comment type="caution">
    <text evidence="7">The sequence shown here is derived from an EMBL/GenBank/DDBJ whole genome shotgun (WGS) entry which is preliminary data.</text>
</comment>
<dbReference type="Proteomes" id="UP000019113">
    <property type="component" value="Unassembled WGS sequence"/>
</dbReference>
<organism evidence="7 8">
    <name type="scientific">Halomonas huangheensis</name>
    <dbReference type="NCBI Taxonomy" id="1178482"/>
    <lineage>
        <taxon>Bacteria</taxon>
        <taxon>Pseudomonadati</taxon>
        <taxon>Pseudomonadota</taxon>
        <taxon>Gammaproteobacteria</taxon>
        <taxon>Oceanospirillales</taxon>
        <taxon>Halomonadaceae</taxon>
        <taxon>Halomonas</taxon>
    </lineage>
</organism>
<evidence type="ECO:0000256" key="5">
    <source>
        <dbReference type="SAM" id="SignalP"/>
    </source>
</evidence>
<keyword evidence="4" id="KW-0281">Fimbrium</keyword>
<evidence type="ECO:0000256" key="1">
    <source>
        <dbReference type="ARBA" id="ARBA00004561"/>
    </source>
</evidence>
<evidence type="ECO:0000313" key="8">
    <source>
        <dbReference type="Proteomes" id="UP000019113"/>
    </source>
</evidence>
<dbReference type="PANTHER" id="PTHR33420:SF3">
    <property type="entry name" value="FIMBRIAL SUBUNIT ELFA"/>
    <property type="match status" value="1"/>
</dbReference>
<dbReference type="InterPro" id="IPR008966">
    <property type="entry name" value="Adhesion_dom_sf"/>
</dbReference>
<comment type="similarity">
    <text evidence="2">Belongs to the fimbrial protein family.</text>
</comment>
<evidence type="ECO:0000259" key="6">
    <source>
        <dbReference type="Pfam" id="PF00419"/>
    </source>
</evidence>
<dbReference type="PATRIC" id="fig|1178482.3.peg.4130"/>
<feature type="chain" id="PRO_5004806182" description="Fimbrial-type adhesion domain-containing protein" evidence="5">
    <location>
        <begin position="23"/>
        <end position="174"/>
    </location>
</feature>
<dbReference type="eggNOG" id="COG3539">
    <property type="taxonomic scope" value="Bacteria"/>
</dbReference>